<dbReference type="AlphaFoldDB" id="J3LLM3"/>
<dbReference type="Proteomes" id="UP000006038">
    <property type="component" value="Chromosome 3"/>
</dbReference>
<evidence type="ECO:0000313" key="2">
    <source>
        <dbReference type="Proteomes" id="UP000006038"/>
    </source>
</evidence>
<reference evidence="1" key="2">
    <citation type="submission" date="2013-04" db="UniProtKB">
        <authorList>
            <consortium name="EnsemblPlants"/>
        </authorList>
    </citation>
    <scope>IDENTIFICATION</scope>
</reference>
<keyword evidence="2" id="KW-1185">Reference proteome</keyword>
<name>J3LLM3_ORYBR</name>
<dbReference type="Gramene" id="OB03G19490.1">
    <property type="protein sequence ID" value="OB03G19490.1"/>
    <property type="gene ID" value="OB03G19490"/>
</dbReference>
<dbReference type="EnsemblPlants" id="OB03G19490.1">
    <property type="protein sequence ID" value="OB03G19490.1"/>
    <property type="gene ID" value="OB03G19490"/>
</dbReference>
<proteinExistence type="predicted"/>
<protein>
    <submittedName>
        <fullName evidence="1">Uncharacterized protein</fullName>
    </submittedName>
</protein>
<accession>J3LLM3</accession>
<organism evidence="1">
    <name type="scientific">Oryza brachyantha</name>
    <name type="common">malo sina</name>
    <dbReference type="NCBI Taxonomy" id="4533"/>
    <lineage>
        <taxon>Eukaryota</taxon>
        <taxon>Viridiplantae</taxon>
        <taxon>Streptophyta</taxon>
        <taxon>Embryophyta</taxon>
        <taxon>Tracheophyta</taxon>
        <taxon>Spermatophyta</taxon>
        <taxon>Magnoliopsida</taxon>
        <taxon>Liliopsida</taxon>
        <taxon>Poales</taxon>
        <taxon>Poaceae</taxon>
        <taxon>BOP clade</taxon>
        <taxon>Oryzoideae</taxon>
        <taxon>Oryzeae</taxon>
        <taxon>Oryzinae</taxon>
        <taxon>Oryza</taxon>
    </lineage>
</organism>
<evidence type="ECO:0000313" key="1">
    <source>
        <dbReference type="EnsemblPlants" id="OB03G19490.1"/>
    </source>
</evidence>
<dbReference type="HOGENOM" id="CLU_1996129_0_0_1"/>
<reference evidence="1" key="1">
    <citation type="journal article" date="2013" name="Nat. Commun.">
        <title>Whole-genome sequencing of Oryza brachyantha reveals mechanisms underlying Oryza genome evolution.</title>
        <authorList>
            <person name="Chen J."/>
            <person name="Huang Q."/>
            <person name="Gao D."/>
            <person name="Wang J."/>
            <person name="Lang Y."/>
            <person name="Liu T."/>
            <person name="Li B."/>
            <person name="Bai Z."/>
            <person name="Luis Goicoechea J."/>
            <person name="Liang C."/>
            <person name="Chen C."/>
            <person name="Zhang W."/>
            <person name="Sun S."/>
            <person name="Liao Y."/>
            <person name="Zhang X."/>
            <person name="Yang L."/>
            <person name="Song C."/>
            <person name="Wang M."/>
            <person name="Shi J."/>
            <person name="Liu G."/>
            <person name="Liu J."/>
            <person name="Zhou H."/>
            <person name="Zhou W."/>
            <person name="Yu Q."/>
            <person name="An N."/>
            <person name="Chen Y."/>
            <person name="Cai Q."/>
            <person name="Wang B."/>
            <person name="Liu B."/>
            <person name="Min J."/>
            <person name="Huang Y."/>
            <person name="Wu H."/>
            <person name="Li Z."/>
            <person name="Zhang Y."/>
            <person name="Yin Y."/>
            <person name="Song W."/>
            <person name="Jiang J."/>
            <person name="Jackson S.A."/>
            <person name="Wing R.A."/>
            <person name="Wang J."/>
            <person name="Chen M."/>
        </authorList>
    </citation>
    <scope>NUCLEOTIDE SEQUENCE [LARGE SCALE GENOMIC DNA]</scope>
    <source>
        <strain evidence="1">cv. IRGC 101232</strain>
    </source>
</reference>
<sequence length="125" mass="14629">MLVSLCNEIASCRSKISPHLLYLNKISMSKKTYTIKINSNNSKIKTTQQKPCTYLKQYGLRDELGCYHYVLPELRGYHLFPLHQEKTDRRTEPHPKLGRKTKWRSKETFACPSLRACYNASVLDY</sequence>